<name>A0A5B7K338_PORTR</name>
<organism evidence="2 3">
    <name type="scientific">Portunus trituberculatus</name>
    <name type="common">Swimming crab</name>
    <name type="synonym">Neptunus trituberculatus</name>
    <dbReference type="NCBI Taxonomy" id="210409"/>
    <lineage>
        <taxon>Eukaryota</taxon>
        <taxon>Metazoa</taxon>
        <taxon>Ecdysozoa</taxon>
        <taxon>Arthropoda</taxon>
        <taxon>Crustacea</taxon>
        <taxon>Multicrustacea</taxon>
        <taxon>Malacostraca</taxon>
        <taxon>Eumalacostraca</taxon>
        <taxon>Eucarida</taxon>
        <taxon>Decapoda</taxon>
        <taxon>Pleocyemata</taxon>
        <taxon>Brachyura</taxon>
        <taxon>Eubrachyura</taxon>
        <taxon>Portunoidea</taxon>
        <taxon>Portunidae</taxon>
        <taxon>Portuninae</taxon>
        <taxon>Portunus</taxon>
    </lineage>
</organism>
<proteinExistence type="predicted"/>
<dbReference type="AlphaFoldDB" id="A0A5B7K338"/>
<protein>
    <submittedName>
        <fullName evidence="2">Uncharacterized protein</fullName>
    </submittedName>
</protein>
<dbReference type="EMBL" id="VSRR010126627">
    <property type="protein sequence ID" value="MPD01326.1"/>
    <property type="molecule type" value="Genomic_DNA"/>
</dbReference>
<keyword evidence="3" id="KW-1185">Reference proteome</keyword>
<reference evidence="2 3" key="1">
    <citation type="submission" date="2019-05" db="EMBL/GenBank/DDBJ databases">
        <title>Another draft genome of Portunus trituberculatus and its Hox gene families provides insights of decapod evolution.</title>
        <authorList>
            <person name="Jeong J.-H."/>
            <person name="Song I."/>
            <person name="Kim S."/>
            <person name="Choi T."/>
            <person name="Kim D."/>
            <person name="Ryu S."/>
            <person name="Kim W."/>
        </authorList>
    </citation>
    <scope>NUCLEOTIDE SEQUENCE [LARGE SCALE GENOMIC DNA]</scope>
    <source>
        <tissue evidence="2">Muscle</tissue>
    </source>
</reference>
<comment type="caution">
    <text evidence="2">The sequence shown here is derived from an EMBL/GenBank/DDBJ whole genome shotgun (WGS) entry which is preliminary data.</text>
</comment>
<evidence type="ECO:0000256" key="1">
    <source>
        <dbReference type="SAM" id="MobiDB-lite"/>
    </source>
</evidence>
<evidence type="ECO:0000313" key="2">
    <source>
        <dbReference type="EMBL" id="MPD01326.1"/>
    </source>
</evidence>
<accession>A0A5B7K338</accession>
<dbReference type="Proteomes" id="UP000324222">
    <property type="component" value="Unassembled WGS sequence"/>
</dbReference>
<sequence length="74" mass="8421">MVKGRRGRGRPKEKYHIEGGVKLMPGAVTRVECFRGTQNRSRWKSSVADAMEEMASDFKQAERGERTGEQTESF</sequence>
<evidence type="ECO:0000313" key="3">
    <source>
        <dbReference type="Proteomes" id="UP000324222"/>
    </source>
</evidence>
<feature type="compositionally biased region" description="Basic and acidic residues" evidence="1">
    <location>
        <begin position="59"/>
        <end position="74"/>
    </location>
</feature>
<gene>
    <name evidence="2" type="ORF">E2C01_096846</name>
</gene>
<feature type="region of interest" description="Disordered" evidence="1">
    <location>
        <begin position="38"/>
        <end position="74"/>
    </location>
</feature>